<dbReference type="EMBL" id="ASPP01028657">
    <property type="protein sequence ID" value="ETO04998.1"/>
    <property type="molecule type" value="Genomic_DNA"/>
</dbReference>
<organism evidence="1 2">
    <name type="scientific">Reticulomyxa filosa</name>
    <dbReference type="NCBI Taxonomy" id="46433"/>
    <lineage>
        <taxon>Eukaryota</taxon>
        <taxon>Sar</taxon>
        <taxon>Rhizaria</taxon>
        <taxon>Retaria</taxon>
        <taxon>Foraminifera</taxon>
        <taxon>Monothalamids</taxon>
        <taxon>Reticulomyxidae</taxon>
        <taxon>Reticulomyxa</taxon>
    </lineage>
</organism>
<protein>
    <recommendedName>
        <fullName evidence="3">Sulfotransferase family protein</fullName>
    </recommendedName>
</protein>
<dbReference type="AlphaFoldDB" id="X6LSW0"/>
<keyword evidence="2" id="KW-1185">Reference proteome</keyword>
<name>X6LSW0_RETFI</name>
<gene>
    <name evidence="1" type="ORF">RFI_32398</name>
</gene>
<dbReference type="GO" id="GO:0008146">
    <property type="term" value="F:sulfotransferase activity"/>
    <property type="evidence" value="ECO:0007669"/>
    <property type="project" value="InterPro"/>
</dbReference>
<feature type="non-terminal residue" evidence="1">
    <location>
        <position position="198"/>
    </location>
</feature>
<dbReference type="InterPro" id="IPR005331">
    <property type="entry name" value="Sulfotransferase"/>
</dbReference>
<evidence type="ECO:0000313" key="2">
    <source>
        <dbReference type="Proteomes" id="UP000023152"/>
    </source>
</evidence>
<dbReference type="GO" id="GO:0016020">
    <property type="term" value="C:membrane"/>
    <property type="evidence" value="ECO:0007669"/>
    <property type="project" value="InterPro"/>
</dbReference>
<evidence type="ECO:0000313" key="1">
    <source>
        <dbReference type="EMBL" id="ETO04998.1"/>
    </source>
</evidence>
<proteinExistence type="predicted"/>
<sequence length="198" mass="24007">MNNCTNIPIFRTKRDREIAFEKWRNGTGKIVLLHIHKAGGTTVRNYFKLMAKIDYKNLLFFSKKKKKRELQKFFIGKNIWSMDEKNDETLQVIESFTYIHRFGYSFDLLKMISKNPHHIYVMTMREPISRILSQYQFEWRWGGQRGSPFAPYDIGLEYNELKKYFESHPKELIDMEYSKWSEKYAHYSMENLIEMIEK</sequence>
<dbReference type="Gene3D" id="3.40.50.300">
    <property type="entry name" value="P-loop containing nucleotide triphosphate hydrolases"/>
    <property type="match status" value="1"/>
</dbReference>
<dbReference type="Pfam" id="PF03567">
    <property type="entry name" value="Sulfotransfer_2"/>
    <property type="match status" value="1"/>
</dbReference>
<evidence type="ECO:0008006" key="3">
    <source>
        <dbReference type="Google" id="ProtNLM"/>
    </source>
</evidence>
<dbReference type="SUPFAM" id="SSF52540">
    <property type="entry name" value="P-loop containing nucleoside triphosphate hydrolases"/>
    <property type="match status" value="1"/>
</dbReference>
<dbReference type="InterPro" id="IPR027417">
    <property type="entry name" value="P-loop_NTPase"/>
</dbReference>
<reference evidence="1 2" key="1">
    <citation type="journal article" date="2013" name="Curr. Biol.">
        <title>The Genome of the Foraminiferan Reticulomyxa filosa.</title>
        <authorList>
            <person name="Glockner G."/>
            <person name="Hulsmann N."/>
            <person name="Schleicher M."/>
            <person name="Noegel A.A."/>
            <person name="Eichinger L."/>
            <person name="Gallinger C."/>
            <person name="Pawlowski J."/>
            <person name="Sierra R."/>
            <person name="Euteneuer U."/>
            <person name="Pillet L."/>
            <person name="Moustafa A."/>
            <person name="Platzer M."/>
            <person name="Groth M."/>
            <person name="Szafranski K."/>
            <person name="Schliwa M."/>
        </authorList>
    </citation>
    <scope>NUCLEOTIDE SEQUENCE [LARGE SCALE GENOMIC DNA]</scope>
</reference>
<comment type="caution">
    <text evidence="1">The sequence shown here is derived from an EMBL/GenBank/DDBJ whole genome shotgun (WGS) entry which is preliminary data.</text>
</comment>
<dbReference type="Proteomes" id="UP000023152">
    <property type="component" value="Unassembled WGS sequence"/>
</dbReference>
<accession>X6LSW0</accession>